<evidence type="ECO:0000313" key="2">
    <source>
        <dbReference type="EMBL" id="VEL37484.1"/>
    </source>
</evidence>
<feature type="region of interest" description="Disordered" evidence="1">
    <location>
        <begin position="1"/>
        <end position="23"/>
    </location>
</feature>
<proteinExistence type="predicted"/>
<organism evidence="2 3">
    <name type="scientific">Protopolystoma xenopodis</name>
    <dbReference type="NCBI Taxonomy" id="117903"/>
    <lineage>
        <taxon>Eukaryota</taxon>
        <taxon>Metazoa</taxon>
        <taxon>Spiralia</taxon>
        <taxon>Lophotrochozoa</taxon>
        <taxon>Platyhelminthes</taxon>
        <taxon>Monogenea</taxon>
        <taxon>Polyopisthocotylea</taxon>
        <taxon>Polystomatidea</taxon>
        <taxon>Polystomatidae</taxon>
        <taxon>Protopolystoma</taxon>
    </lineage>
</organism>
<evidence type="ECO:0000256" key="1">
    <source>
        <dbReference type="SAM" id="MobiDB-lite"/>
    </source>
</evidence>
<sequence length="294" mass="32412">MEQIQSERKSDDHNMNDRGQKASVVGRPGRRVYQPSGVVTCCGNVPAGRPASLVGCKGGLMAETGCRRRSDAADVNSMVPPMRWGGATRTHRGWIDCVRTTGNMGAHSSGSHEERPVGWPAGAWMREKDTSRVSMTLWFRLRDGDLKKCRCTDALVRERSVCVCPRQSPGWRGQASRFTRLAETGVICVGESERHANTDPRDRELATRLDWTGRSGCVFCWDISRREEGKCPSPSKPHPGLHLLAALSRQLPTPTTTQICQVGESACVCVLRVGLVWFVSSVGKAGLYLSVYRR</sequence>
<keyword evidence="3" id="KW-1185">Reference proteome</keyword>
<dbReference type="Proteomes" id="UP000784294">
    <property type="component" value="Unassembled WGS sequence"/>
</dbReference>
<comment type="caution">
    <text evidence="2">The sequence shown here is derived from an EMBL/GenBank/DDBJ whole genome shotgun (WGS) entry which is preliminary data.</text>
</comment>
<dbReference type="AlphaFoldDB" id="A0A448XII2"/>
<reference evidence="2" key="1">
    <citation type="submission" date="2018-11" db="EMBL/GenBank/DDBJ databases">
        <authorList>
            <consortium name="Pathogen Informatics"/>
        </authorList>
    </citation>
    <scope>NUCLEOTIDE SEQUENCE</scope>
</reference>
<feature type="compositionally biased region" description="Basic and acidic residues" evidence="1">
    <location>
        <begin position="1"/>
        <end position="20"/>
    </location>
</feature>
<name>A0A448XII2_9PLAT</name>
<accession>A0A448XII2</accession>
<evidence type="ECO:0000313" key="3">
    <source>
        <dbReference type="Proteomes" id="UP000784294"/>
    </source>
</evidence>
<protein>
    <submittedName>
        <fullName evidence="2">Uncharacterized protein</fullName>
    </submittedName>
</protein>
<gene>
    <name evidence="2" type="ORF">PXEA_LOCUS30924</name>
</gene>
<dbReference type="EMBL" id="CAAALY010255122">
    <property type="protein sequence ID" value="VEL37484.1"/>
    <property type="molecule type" value="Genomic_DNA"/>
</dbReference>